<keyword evidence="2" id="KW-1185">Reference proteome</keyword>
<dbReference type="OrthoDB" id="880051at2"/>
<evidence type="ECO:0000313" key="1">
    <source>
        <dbReference type="EMBL" id="RSK43451.1"/>
    </source>
</evidence>
<evidence type="ECO:0000313" key="2">
    <source>
        <dbReference type="Proteomes" id="UP000270291"/>
    </source>
</evidence>
<dbReference type="EMBL" id="RWIU01000003">
    <property type="protein sequence ID" value="RSK43451.1"/>
    <property type="molecule type" value="Genomic_DNA"/>
</dbReference>
<proteinExistence type="predicted"/>
<dbReference type="AlphaFoldDB" id="A0A428KAP4"/>
<organism evidence="1 2">
    <name type="scientific">Hymenobacter perfusus</name>
    <dbReference type="NCBI Taxonomy" id="1236770"/>
    <lineage>
        <taxon>Bacteria</taxon>
        <taxon>Pseudomonadati</taxon>
        <taxon>Bacteroidota</taxon>
        <taxon>Cytophagia</taxon>
        <taxon>Cytophagales</taxon>
        <taxon>Hymenobacteraceae</taxon>
        <taxon>Hymenobacter</taxon>
    </lineage>
</organism>
<accession>A0A428KAP4</accession>
<sequence length="361" mass="39536">MRQTSQLLCVVEQRHSYFQDPLTPAVRITPTAATVRNLQRAGLWVKPTANGLAVLRDLNDAAAARPLPDFLFPLRFQLEPLSPYFANFTVLPPPKPQPAHGRRAIHYFHVRAAKGPLVKLKAEKALLLPLTPFTLTADTGQLPAARPAVRVLAVAQGTTVATALPLDKNDQVILDETGQVAVDVRRGGGGRYQLRVAGTRHLDFYADEQLYAAQTWGILEISQTALLAPPLTVQLAFTARSTYWCYQLRYRVPAEKLWQQPARELSVTATARPDTKLPAVDFERLLPPPAGAGAAFISTHAIPLRERPDYACALRCTQPALLVALLPTPGAEVVRPLPADWPRAAADTEAQSAYSEILVHL</sequence>
<gene>
    <name evidence="1" type="ORF">EI293_11185</name>
</gene>
<reference evidence="1 2" key="1">
    <citation type="submission" date="2018-12" db="EMBL/GenBank/DDBJ databases">
        <authorList>
            <person name="Feng G."/>
            <person name="Zhu H."/>
        </authorList>
    </citation>
    <scope>NUCLEOTIDE SEQUENCE [LARGE SCALE GENOMIC DNA]</scope>
    <source>
        <strain evidence="1 2">LMG 26000</strain>
    </source>
</reference>
<comment type="caution">
    <text evidence="1">The sequence shown here is derived from an EMBL/GenBank/DDBJ whole genome shotgun (WGS) entry which is preliminary data.</text>
</comment>
<dbReference type="RefSeq" id="WP_125437619.1">
    <property type="nucleotide sequence ID" value="NZ_RWIU01000003.1"/>
</dbReference>
<protein>
    <submittedName>
        <fullName evidence="1">Uncharacterized protein</fullName>
    </submittedName>
</protein>
<name>A0A428KAP4_9BACT</name>
<dbReference type="Proteomes" id="UP000270291">
    <property type="component" value="Unassembled WGS sequence"/>
</dbReference>